<dbReference type="AlphaFoldDB" id="A0AAV8YAP6"/>
<evidence type="ECO:0000259" key="2">
    <source>
        <dbReference type="Pfam" id="PF03184"/>
    </source>
</evidence>
<reference evidence="3" key="1">
    <citation type="journal article" date="2023" name="Insect Mol. Biol.">
        <title>Genome sequencing provides insights into the evolution of gene families encoding plant cell wall-degrading enzymes in longhorned beetles.</title>
        <authorList>
            <person name="Shin N.R."/>
            <person name="Okamura Y."/>
            <person name="Kirsch R."/>
            <person name="Pauchet Y."/>
        </authorList>
    </citation>
    <scope>NUCLEOTIDE SEQUENCE</scope>
    <source>
        <strain evidence="3">RBIC_L_NR</strain>
    </source>
</reference>
<dbReference type="Proteomes" id="UP001162156">
    <property type="component" value="Unassembled WGS sequence"/>
</dbReference>
<name>A0AAV8YAP6_9CUCU</name>
<sequence length="170" mass="18849">MDNSHVSLELIDAAAEKNIEIFCLPAHTSHLVQPLDVGVYKAVKASWRGILRNYYNETGYKNVDKLVFPTLMKKISESACLSRANAIKGFEGSGIYLLCKEKIMRMIEIAKIIEEGENSSLPSTSSVGNERKNRVPSASSNSSVSISTKQPTEDLKQGIERAMTVLQYKH</sequence>
<protein>
    <recommendedName>
        <fullName evidence="2">DDE-1 domain-containing protein</fullName>
    </recommendedName>
</protein>
<evidence type="ECO:0000313" key="3">
    <source>
        <dbReference type="EMBL" id="KAJ8948224.1"/>
    </source>
</evidence>
<keyword evidence="4" id="KW-1185">Reference proteome</keyword>
<feature type="domain" description="DDE-1" evidence="2">
    <location>
        <begin position="4"/>
        <end position="63"/>
    </location>
</feature>
<feature type="region of interest" description="Disordered" evidence="1">
    <location>
        <begin position="119"/>
        <end position="156"/>
    </location>
</feature>
<comment type="caution">
    <text evidence="3">The sequence shown here is derived from an EMBL/GenBank/DDBJ whole genome shotgun (WGS) entry which is preliminary data.</text>
</comment>
<evidence type="ECO:0000313" key="4">
    <source>
        <dbReference type="Proteomes" id="UP001162156"/>
    </source>
</evidence>
<dbReference type="EMBL" id="JANEYF010002313">
    <property type="protein sequence ID" value="KAJ8948224.1"/>
    <property type="molecule type" value="Genomic_DNA"/>
</dbReference>
<proteinExistence type="predicted"/>
<feature type="compositionally biased region" description="Low complexity" evidence="1">
    <location>
        <begin position="137"/>
        <end position="147"/>
    </location>
</feature>
<gene>
    <name evidence="3" type="ORF">NQ314_008461</name>
</gene>
<evidence type="ECO:0000256" key="1">
    <source>
        <dbReference type="SAM" id="MobiDB-lite"/>
    </source>
</evidence>
<dbReference type="GO" id="GO:0003676">
    <property type="term" value="F:nucleic acid binding"/>
    <property type="evidence" value="ECO:0007669"/>
    <property type="project" value="InterPro"/>
</dbReference>
<feature type="compositionally biased region" description="Polar residues" evidence="1">
    <location>
        <begin position="119"/>
        <end position="128"/>
    </location>
</feature>
<dbReference type="Pfam" id="PF03184">
    <property type="entry name" value="DDE_1"/>
    <property type="match status" value="1"/>
</dbReference>
<organism evidence="3 4">
    <name type="scientific">Rhamnusium bicolor</name>
    <dbReference type="NCBI Taxonomy" id="1586634"/>
    <lineage>
        <taxon>Eukaryota</taxon>
        <taxon>Metazoa</taxon>
        <taxon>Ecdysozoa</taxon>
        <taxon>Arthropoda</taxon>
        <taxon>Hexapoda</taxon>
        <taxon>Insecta</taxon>
        <taxon>Pterygota</taxon>
        <taxon>Neoptera</taxon>
        <taxon>Endopterygota</taxon>
        <taxon>Coleoptera</taxon>
        <taxon>Polyphaga</taxon>
        <taxon>Cucujiformia</taxon>
        <taxon>Chrysomeloidea</taxon>
        <taxon>Cerambycidae</taxon>
        <taxon>Lepturinae</taxon>
        <taxon>Rhagiini</taxon>
        <taxon>Rhamnusium</taxon>
    </lineage>
</organism>
<accession>A0AAV8YAP6</accession>
<dbReference type="InterPro" id="IPR004875">
    <property type="entry name" value="DDE_SF_endonuclease_dom"/>
</dbReference>